<dbReference type="SUPFAM" id="SSF46785">
    <property type="entry name" value="Winged helix' DNA-binding domain"/>
    <property type="match status" value="1"/>
</dbReference>
<evidence type="ECO:0000313" key="5">
    <source>
        <dbReference type="Proteomes" id="UP000176480"/>
    </source>
</evidence>
<dbReference type="AlphaFoldDB" id="A0A1F7JAZ0"/>
<dbReference type="PANTHER" id="PTHR13504">
    <property type="entry name" value="FIDO DOMAIN-CONTAINING PROTEIN DDB_G0283145"/>
    <property type="match status" value="1"/>
</dbReference>
<dbReference type="EMBL" id="MGAR01000001">
    <property type="protein sequence ID" value="OGK52768.1"/>
    <property type="molecule type" value="Genomic_DNA"/>
</dbReference>
<dbReference type="PROSITE" id="PS51459">
    <property type="entry name" value="FIDO"/>
    <property type="match status" value="1"/>
</dbReference>
<keyword evidence="2" id="KW-0547">Nucleotide-binding</keyword>
<dbReference type="InterPro" id="IPR036390">
    <property type="entry name" value="WH_DNA-bd_sf"/>
</dbReference>
<sequence>MIIPPDYQITPDIWELLVKIDSQRLLFQTLTIPAIIKEKIQRVGYLKSSLYSARIEGNPLSMEDFSNTHDRLKKREVNNLLNTASWIDRNIKTQQLLDRPLILKIHDLVMKDISERGFRKEMGAIFNQAGVAVYLPPPPEKILPLIDRLLYYLNAPTEKFPLIKGLIGHLVFEKIHPFIDGNGRTGRLLINLILKTANYLLPFSIPFEEYLDNHKSDYYWFLDIGLKQTEDYLVFMLKGYLVQSIKIKEQIEGEMNKKPLLLLPPRQEEIYHLIQDHRIVSFDFIRRRFLKVPARTLRYDLKKLADAGYISKIGVTKNSYYTARK</sequence>
<reference evidence="4 5" key="1">
    <citation type="journal article" date="2016" name="Nat. Commun.">
        <title>Thousands of microbial genomes shed light on interconnected biogeochemical processes in an aquifer system.</title>
        <authorList>
            <person name="Anantharaman K."/>
            <person name="Brown C.T."/>
            <person name="Hug L.A."/>
            <person name="Sharon I."/>
            <person name="Castelle C.J."/>
            <person name="Probst A.J."/>
            <person name="Thomas B.C."/>
            <person name="Singh A."/>
            <person name="Wilkins M.J."/>
            <person name="Karaoz U."/>
            <person name="Brodie E.L."/>
            <person name="Williams K.H."/>
            <person name="Hubbard S.S."/>
            <person name="Banfield J.F."/>
        </authorList>
    </citation>
    <scope>NUCLEOTIDE SEQUENCE [LARGE SCALE GENOMIC DNA]</scope>
</reference>
<feature type="binding site" evidence="2">
    <location>
        <begin position="180"/>
        <end position="187"/>
    </location>
    <ligand>
        <name>ATP</name>
        <dbReference type="ChEBI" id="CHEBI:30616"/>
    </ligand>
</feature>
<dbReference type="GO" id="GO:0005524">
    <property type="term" value="F:ATP binding"/>
    <property type="evidence" value="ECO:0007669"/>
    <property type="project" value="UniProtKB-KW"/>
</dbReference>
<dbReference type="InterPro" id="IPR040198">
    <property type="entry name" value="Fido_containing"/>
</dbReference>
<keyword evidence="2" id="KW-0067">ATP-binding</keyword>
<evidence type="ECO:0000259" key="3">
    <source>
        <dbReference type="PROSITE" id="PS51459"/>
    </source>
</evidence>
<feature type="domain" description="Fido" evidence="3">
    <location>
        <begin position="97"/>
        <end position="238"/>
    </location>
</feature>
<dbReference type="STRING" id="1802067.A2966_04645"/>
<name>A0A1F7JAZ0_9BACT</name>
<evidence type="ECO:0000256" key="1">
    <source>
        <dbReference type="PIRSR" id="PIRSR640198-1"/>
    </source>
</evidence>
<organism evidence="4 5">
    <name type="scientific">Candidatus Roizmanbacteria bacterium RIFCSPLOWO2_01_FULL_41_22</name>
    <dbReference type="NCBI Taxonomy" id="1802067"/>
    <lineage>
        <taxon>Bacteria</taxon>
        <taxon>Candidatus Roizmaniibacteriota</taxon>
    </lineage>
</organism>
<protein>
    <recommendedName>
        <fullName evidence="3">Fido domain-containing protein</fullName>
    </recommendedName>
</protein>
<dbReference type="Pfam" id="PF02661">
    <property type="entry name" value="Fic"/>
    <property type="match status" value="1"/>
</dbReference>
<dbReference type="InterPro" id="IPR036597">
    <property type="entry name" value="Fido-like_dom_sf"/>
</dbReference>
<accession>A0A1F7JAZ0</accession>
<dbReference type="PANTHER" id="PTHR13504:SF38">
    <property type="entry name" value="FIDO DOMAIN-CONTAINING PROTEIN"/>
    <property type="match status" value="1"/>
</dbReference>
<dbReference type="SUPFAM" id="SSF140931">
    <property type="entry name" value="Fic-like"/>
    <property type="match status" value="1"/>
</dbReference>
<gene>
    <name evidence="4" type="ORF">A2966_04645</name>
</gene>
<evidence type="ECO:0000256" key="2">
    <source>
        <dbReference type="PIRSR" id="PIRSR640198-2"/>
    </source>
</evidence>
<dbReference type="Gene3D" id="1.10.3290.10">
    <property type="entry name" value="Fido-like domain"/>
    <property type="match status" value="1"/>
</dbReference>
<dbReference type="Gene3D" id="1.10.10.10">
    <property type="entry name" value="Winged helix-like DNA-binding domain superfamily/Winged helix DNA-binding domain"/>
    <property type="match status" value="1"/>
</dbReference>
<evidence type="ECO:0000313" key="4">
    <source>
        <dbReference type="EMBL" id="OGK52768.1"/>
    </source>
</evidence>
<feature type="binding site" evidence="2">
    <location>
        <begin position="218"/>
        <end position="219"/>
    </location>
    <ligand>
        <name>ATP</name>
        <dbReference type="ChEBI" id="CHEBI:30616"/>
    </ligand>
</feature>
<comment type="caution">
    <text evidence="4">The sequence shown here is derived from an EMBL/GenBank/DDBJ whole genome shotgun (WGS) entry which is preliminary data.</text>
</comment>
<dbReference type="InterPro" id="IPR036388">
    <property type="entry name" value="WH-like_DNA-bd_sf"/>
</dbReference>
<dbReference type="InterPro" id="IPR003812">
    <property type="entry name" value="Fido"/>
</dbReference>
<feature type="active site" evidence="1">
    <location>
        <position position="176"/>
    </location>
</feature>
<dbReference type="Proteomes" id="UP000176480">
    <property type="component" value="Unassembled WGS sequence"/>
</dbReference>
<proteinExistence type="predicted"/>